<comment type="caution">
    <text evidence="1">The sequence shown here is derived from an EMBL/GenBank/DDBJ whole genome shotgun (WGS) entry which is preliminary data.</text>
</comment>
<name>A0A074M6B8_ERYLO</name>
<evidence type="ECO:0000313" key="1">
    <source>
        <dbReference type="EMBL" id="KEO88914.1"/>
    </source>
</evidence>
<accession>A0A074M6B8</accession>
<sequence>MNFPDAAKYAAQQLSLGLDERRRNTGIGSLAKAQADREAARRASAYWLIGEIAWQNSGQAEFLETGFAAFQERMTNPASAAVVRAAARRFADDKEGGLGSLVEERAQLQSQYARNAAQFADALTKRGEESVKARAQAVSGNSQVAERLEQIDAVMLSQFPEYFDLVRPSPLTVAEARSLMGKDEAALVIVPTQLSINVFTITSEKVSWRQAAFTEDEINTLTQRLLWFAGAKVDVDDRMSLDWEDAVDGGFDGFDRDTAFLLYSELIAPSEAQLDGKEHLFISAAGSLSSLPFSLLVTEEPQGRDDAPQDCATPIGWQTVSH</sequence>
<protein>
    <submittedName>
        <fullName evidence="1">Uncharacterized protein</fullName>
    </submittedName>
</protein>
<dbReference type="OrthoDB" id="9787760at2"/>
<dbReference type="STRING" id="1044.EH31_15920"/>
<organism evidence="1 2">
    <name type="scientific">Erythrobacter longus</name>
    <dbReference type="NCBI Taxonomy" id="1044"/>
    <lineage>
        <taxon>Bacteria</taxon>
        <taxon>Pseudomonadati</taxon>
        <taxon>Pseudomonadota</taxon>
        <taxon>Alphaproteobacteria</taxon>
        <taxon>Sphingomonadales</taxon>
        <taxon>Erythrobacteraceae</taxon>
        <taxon>Erythrobacter/Porphyrobacter group</taxon>
        <taxon>Erythrobacter</taxon>
    </lineage>
</organism>
<reference evidence="1 2" key="1">
    <citation type="submission" date="2014-04" db="EMBL/GenBank/DDBJ databases">
        <title>A comprehensive comparison of genomes of Erythrobacter spp. strains.</title>
        <authorList>
            <person name="Zheng Q."/>
        </authorList>
    </citation>
    <scope>NUCLEOTIDE SEQUENCE [LARGE SCALE GENOMIC DNA]</scope>
    <source>
        <strain evidence="1 2">DSM 6997</strain>
    </source>
</reference>
<dbReference type="AlphaFoldDB" id="A0A074M6B8"/>
<keyword evidence="2" id="KW-1185">Reference proteome</keyword>
<evidence type="ECO:0000313" key="2">
    <source>
        <dbReference type="Proteomes" id="UP000027647"/>
    </source>
</evidence>
<dbReference type="EMBL" id="JMIW01000007">
    <property type="protein sequence ID" value="KEO88914.1"/>
    <property type="molecule type" value="Genomic_DNA"/>
</dbReference>
<proteinExistence type="predicted"/>
<dbReference type="eggNOG" id="COG4995">
    <property type="taxonomic scope" value="Bacteria"/>
</dbReference>
<dbReference type="Proteomes" id="UP000027647">
    <property type="component" value="Unassembled WGS sequence"/>
</dbReference>
<dbReference type="RefSeq" id="WP_051699319.1">
    <property type="nucleotide sequence ID" value="NZ_JMIW01000007.1"/>
</dbReference>
<gene>
    <name evidence="1" type="ORF">EH31_15920</name>
</gene>